<comment type="caution">
    <text evidence="3">The sequence shown here is derived from an EMBL/GenBank/DDBJ whole genome shotgun (WGS) entry which is preliminary data.</text>
</comment>
<evidence type="ECO:0000256" key="1">
    <source>
        <dbReference type="SAM" id="Coils"/>
    </source>
</evidence>
<evidence type="ECO:0000256" key="2">
    <source>
        <dbReference type="SAM" id="Phobius"/>
    </source>
</evidence>
<reference evidence="3 4" key="1">
    <citation type="submission" date="2021-12" db="EMBL/GenBank/DDBJ databases">
        <title>Genome seq of p7.</title>
        <authorList>
            <person name="Seo T."/>
        </authorList>
    </citation>
    <scope>NUCLEOTIDE SEQUENCE [LARGE SCALE GENOMIC DNA]</scope>
    <source>
        <strain evidence="3 4">P7</strain>
    </source>
</reference>
<evidence type="ECO:0000313" key="3">
    <source>
        <dbReference type="EMBL" id="MCE4540569.1"/>
    </source>
</evidence>
<dbReference type="Proteomes" id="UP001201463">
    <property type="component" value="Unassembled WGS sequence"/>
</dbReference>
<gene>
    <name evidence="3" type="ORF">LXT12_25335</name>
</gene>
<keyword evidence="2" id="KW-0812">Transmembrane</keyword>
<feature type="coiled-coil region" evidence="1">
    <location>
        <begin position="214"/>
        <end position="244"/>
    </location>
</feature>
<feature type="transmembrane region" description="Helical" evidence="2">
    <location>
        <begin position="183"/>
        <end position="204"/>
    </location>
</feature>
<feature type="transmembrane region" description="Helical" evidence="2">
    <location>
        <begin position="156"/>
        <end position="177"/>
    </location>
</feature>
<name>A0ABS8XPK1_9BURK</name>
<sequence length="399" mass="42926">MAGLKDGVVIDVPAWKVPVISKKKLIKQPEIAVDIKFSTEDVKEMPDKQFKVFEQTFEKRFTPEFNKMSNGWFAEMQKVLDNSEDAVEKLAKDKNAKGDVKKLMEELVAKANAVLAKRCKDWVELARKLAEKAYTEAYDASLKAMKLKIVKARAKVAVKIALVVLLTLTAAAVTIAVSVVTMGAGAAVAPVVIAALATGTKALLGSASEILKSYDVLGNTLTAVEKDMANLEKANESISKARQKTAGTWDKVKAFKAYMEADVTALDKHVGQLDKFTAVARDKSLKQIKELQGLADQLAKAKDGSPEAAKLEKEVLSTQKSIDSAFKTLDTIGDLKTEVAKVKAAAAKSDPDAIFVALPKLRPVVTKLKAAVDFGKKVGGPLKTIATGVKKIVDAASKK</sequence>
<dbReference type="RefSeq" id="WP_233395073.1">
    <property type="nucleotide sequence ID" value="NZ_JAJTWT010000018.1"/>
</dbReference>
<organism evidence="3 4">
    <name type="scientific">Pelomonas caseinilytica</name>
    <dbReference type="NCBI Taxonomy" id="2906763"/>
    <lineage>
        <taxon>Bacteria</taxon>
        <taxon>Pseudomonadati</taxon>
        <taxon>Pseudomonadota</taxon>
        <taxon>Betaproteobacteria</taxon>
        <taxon>Burkholderiales</taxon>
        <taxon>Sphaerotilaceae</taxon>
        <taxon>Roseateles</taxon>
    </lineage>
</organism>
<evidence type="ECO:0000313" key="4">
    <source>
        <dbReference type="Proteomes" id="UP001201463"/>
    </source>
</evidence>
<dbReference type="EMBL" id="JAJTWT010000018">
    <property type="protein sequence ID" value="MCE4540569.1"/>
    <property type="molecule type" value="Genomic_DNA"/>
</dbReference>
<keyword evidence="2" id="KW-1133">Transmembrane helix</keyword>
<keyword evidence="1" id="KW-0175">Coiled coil</keyword>
<keyword evidence="2" id="KW-0472">Membrane</keyword>
<proteinExistence type="predicted"/>
<protein>
    <submittedName>
        <fullName evidence="3">Uncharacterized protein</fullName>
    </submittedName>
</protein>
<accession>A0ABS8XPK1</accession>
<keyword evidence="4" id="KW-1185">Reference proteome</keyword>